<evidence type="ECO:0000256" key="1">
    <source>
        <dbReference type="SAM" id="MobiDB-lite"/>
    </source>
</evidence>
<feature type="non-terminal residue" evidence="2">
    <location>
        <position position="48"/>
    </location>
</feature>
<feature type="region of interest" description="Disordered" evidence="1">
    <location>
        <begin position="1"/>
        <end position="48"/>
    </location>
</feature>
<feature type="non-terminal residue" evidence="2">
    <location>
        <position position="1"/>
    </location>
</feature>
<dbReference type="EMBL" id="CADCWJ010000540">
    <property type="protein sequence ID" value="CAA9571432.1"/>
    <property type="molecule type" value="Genomic_DNA"/>
</dbReference>
<reference evidence="2" key="1">
    <citation type="submission" date="2020-02" db="EMBL/GenBank/DDBJ databases">
        <authorList>
            <person name="Meier V. D."/>
        </authorList>
    </citation>
    <scope>NUCLEOTIDE SEQUENCE</scope>
    <source>
        <strain evidence="2">AVDCRST_MAG87</strain>
    </source>
</reference>
<evidence type="ECO:0000313" key="2">
    <source>
        <dbReference type="EMBL" id="CAA9571432.1"/>
    </source>
</evidence>
<accession>A0A6J4V7F9</accession>
<proteinExistence type="predicted"/>
<organism evidence="2">
    <name type="scientific">uncultured Thermomicrobiales bacterium</name>
    <dbReference type="NCBI Taxonomy" id="1645740"/>
    <lineage>
        <taxon>Bacteria</taxon>
        <taxon>Pseudomonadati</taxon>
        <taxon>Thermomicrobiota</taxon>
        <taxon>Thermomicrobia</taxon>
        <taxon>Thermomicrobiales</taxon>
        <taxon>environmental samples</taxon>
    </lineage>
</organism>
<feature type="compositionally biased region" description="Polar residues" evidence="1">
    <location>
        <begin position="1"/>
        <end position="10"/>
    </location>
</feature>
<name>A0A6J4V7F9_9BACT</name>
<protein>
    <submittedName>
        <fullName evidence="2">Uncharacterized protein</fullName>
    </submittedName>
</protein>
<dbReference type="AlphaFoldDB" id="A0A6J4V7F9"/>
<gene>
    <name evidence="2" type="ORF">AVDCRST_MAG87-2450</name>
</gene>
<sequence>ERSLYSPTSDGQGGGRHLRLPHRATDPVSTRRRRRSAGMEQRRGGRLM</sequence>